<gene>
    <name evidence="5" type="ORF">EAF64_09980</name>
</gene>
<organism evidence="5 6">
    <name type="scientific">Halorientalis pallida</name>
    <dbReference type="NCBI Taxonomy" id="2479928"/>
    <lineage>
        <taxon>Archaea</taxon>
        <taxon>Methanobacteriati</taxon>
        <taxon>Methanobacteriota</taxon>
        <taxon>Stenosarchaea group</taxon>
        <taxon>Halobacteria</taxon>
        <taxon>Halobacteriales</taxon>
        <taxon>Haloarculaceae</taxon>
        <taxon>Halorientalis</taxon>
    </lineage>
</organism>
<dbReference type="InterPro" id="IPR007050">
    <property type="entry name" value="HTH_bacterioopsin"/>
</dbReference>
<sequence>MGRTVRLHGDPRLPLGRRRVRAGARTDASRPRVAAGRGVTARFCFRRAITTGPPVGCATGPRVGTVIRLTPLYSVVFVIAELALSSPTLVMTPTIEANPSARVRIQFQPAMDPERRRFFVLVEGPDFDAFDDALADDYTVAEPTVVAEQDGVRMYRLGLTEDVIAVTPMVTEIGGMVLEMHSTGGVWFVKLQVPDRDALAAFREFCIDSGIEYRLERLYRTEPTRSDDHGLTAQQRRTLLTAAREGYFDVPRSISQAELAAELGVSDSAVSQRVRRAVAALIEGTLSVDEPPEHRA</sequence>
<name>A0A498KYG7_9EURY</name>
<evidence type="ECO:0000259" key="3">
    <source>
        <dbReference type="Pfam" id="PF04967"/>
    </source>
</evidence>
<dbReference type="InterPro" id="IPR036388">
    <property type="entry name" value="WH-like_DNA-bd_sf"/>
</dbReference>
<keyword evidence="6" id="KW-1185">Reference proteome</keyword>
<dbReference type="PANTHER" id="PTHR34236">
    <property type="entry name" value="DIMETHYL SULFOXIDE REDUCTASE TRANSCRIPTIONAL ACTIVATOR"/>
    <property type="match status" value="1"/>
</dbReference>
<reference evidence="5 6" key="1">
    <citation type="submission" date="2019-01" db="EMBL/GenBank/DDBJ databases">
        <title>Halorientalis sp. F13-25 a new haloarchaeum isolated from hypersaline water.</title>
        <authorList>
            <person name="Ana D.-V."/>
            <person name="Cristina S.-P."/>
            <person name="Antonio V."/>
        </authorList>
    </citation>
    <scope>NUCLEOTIDE SEQUENCE [LARGE SCALE GENOMIC DNA]</scope>
    <source>
        <strain evidence="5 6">F13-25</strain>
    </source>
</reference>
<comment type="caution">
    <text evidence="5">The sequence shown here is derived from an EMBL/GenBank/DDBJ whole genome shotgun (WGS) entry which is preliminary data.</text>
</comment>
<evidence type="ECO:0000313" key="6">
    <source>
        <dbReference type="Proteomes" id="UP000289691"/>
    </source>
</evidence>
<dbReference type="PANTHER" id="PTHR34236:SF1">
    <property type="entry name" value="DIMETHYL SULFOXIDE REDUCTASE TRANSCRIPTIONAL ACTIVATOR"/>
    <property type="match status" value="1"/>
</dbReference>
<accession>A0A498KYG7</accession>
<proteinExistence type="predicted"/>
<dbReference type="AlphaFoldDB" id="A0A498KYG7"/>
<evidence type="ECO:0000256" key="1">
    <source>
        <dbReference type="ARBA" id="ARBA00023015"/>
    </source>
</evidence>
<keyword evidence="1" id="KW-0805">Transcription regulation</keyword>
<feature type="domain" description="HTH bat-type" evidence="3">
    <location>
        <begin position="231"/>
        <end position="282"/>
    </location>
</feature>
<dbReference type="EMBL" id="RDFA01000003">
    <property type="protein sequence ID" value="RXK49240.1"/>
    <property type="molecule type" value="Genomic_DNA"/>
</dbReference>
<feature type="domain" description="Bacterioopsin transcriptional activator GAF and HTH associated" evidence="4">
    <location>
        <begin position="95"/>
        <end position="219"/>
    </location>
</feature>
<evidence type="ECO:0000259" key="4">
    <source>
        <dbReference type="Pfam" id="PF15915"/>
    </source>
</evidence>
<dbReference type="InterPro" id="IPR031803">
    <property type="entry name" value="BAT_GAF/HTH-assoc"/>
</dbReference>
<evidence type="ECO:0000256" key="2">
    <source>
        <dbReference type="ARBA" id="ARBA00023163"/>
    </source>
</evidence>
<keyword evidence="2" id="KW-0804">Transcription</keyword>
<evidence type="ECO:0000313" key="5">
    <source>
        <dbReference type="EMBL" id="RXK49240.1"/>
    </source>
</evidence>
<dbReference type="Pfam" id="PF15915">
    <property type="entry name" value="BAT"/>
    <property type="match status" value="1"/>
</dbReference>
<protein>
    <submittedName>
        <fullName evidence="5">MarR family transcriptional regulator</fullName>
    </submittedName>
</protein>
<dbReference type="Pfam" id="PF04967">
    <property type="entry name" value="HTH_10"/>
    <property type="match status" value="1"/>
</dbReference>
<dbReference type="Gene3D" id="1.10.10.10">
    <property type="entry name" value="Winged helix-like DNA-binding domain superfamily/Winged helix DNA-binding domain"/>
    <property type="match status" value="1"/>
</dbReference>
<dbReference type="Proteomes" id="UP000289691">
    <property type="component" value="Unassembled WGS sequence"/>
</dbReference>